<keyword evidence="3" id="KW-0698">rRNA processing</keyword>
<evidence type="ECO:0000256" key="4">
    <source>
        <dbReference type="ARBA" id="ARBA00023242"/>
    </source>
</evidence>
<comment type="subcellular location">
    <subcellularLocation>
        <location evidence="1">Nucleus</location>
    </subcellularLocation>
</comment>
<keyword evidence="4" id="KW-0539">Nucleus</keyword>
<dbReference type="GO" id="GO:0030688">
    <property type="term" value="C:preribosome, small subunit precursor"/>
    <property type="evidence" value="ECO:0007669"/>
    <property type="project" value="InterPro"/>
</dbReference>
<sequence length="733" mass="82321">MNARRSRARYCPRSSFSALSGDDALKLWKGLFYCMYMADKPLLQEAVAEDISGLIHYINNEEDCRSFVQAGFLTFAREWNGIDVFRIDKYMMFIRRFLRHIFTHLRASGWKMKDVMAYTSILETVVVCPDDHLNTTALGLKTHVCEIILEELAKVGGESLKDSVVVTVIQPYFKVLALTKINVYARFVREGIIRHLIRQTLCAEEEEEGEADNTVLDTNATPEDDAESEEKMEEELESALDPRAGRVDTYIPQLKVDLSEWASSQVQTRNREVIYRLVCELRDAAQGYDPLALPNDHVENVEVPDSEVEKAVERLVKFEEDLSAGRKIEDDSDDDLKPVKKRVFKSKYQKKKYLRLKQKKKLGTKGLSKAKRRKLDARLKAQAVKRSVAVDHMVRRVAAAAGVPRSSLTKPAPDEQIKKSNGFEVSPISQKKKKVIISKTLINDFTVEVTPVGKKRRKNVETAKKASKKKCFDVSVIESPCNGKPETSIVKENGNAPSVINEGMAEKKNNKIPSKVQKAAPVPTCNGEASAVNGKPSKGKGLLDAQILLKKVNKKKMPPKLDKTAQNTNTKVADNNAPSKSKGMVINFSESKKQKGLGGVSSPKKSPWDEPLQKGEYEVFIKSKKQGRKTKEKKISSIKKRLTASLPGQRRISINLKKNKEHEFSDYVRTLRASPCIPFRADQAPKAPVLKPSPSPILVRGPLVRKRLQRMVAASASPQLSLKKYRQTAAEFF</sequence>
<keyword evidence="7" id="KW-1185">Reference proteome</keyword>
<gene>
    <name evidence="6" type="primary">RRP1B</name>
    <name evidence="6" type="ORF">GWK47_042380</name>
</gene>
<feature type="region of interest" description="Disordered" evidence="5">
    <location>
        <begin position="207"/>
        <end position="239"/>
    </location>
</feature>
<dbReference type="GO" id="GO:0006364">
    <property type="term" value="P:rRNA processing"/>
    <property type="evidence" value="ECO:0007669"/>
    <property type="project" value="UniProtKB-KW"/>
</dbReference>
<feature type="region of interest" description="Disordered" evidence="5">
    <location>
        <begin position="557"/>
        <end position="582"/>
    </location>
</feature>
<name>A0A8J5CZ26_CHIOP</name>
<dbReference type="PANTHER" id="PTHR13026:SF0">
    <property type="entry name" value="RIBOSOMAL RNA PROCESSING 1B"/>
    <property type="match status" value="1"/>
</dbReference>
<evidence type="ECO:0000313" key="6">
    <source>
        <dbReference type="EMBL" id="KAG0723602.1"/>
    </source>
</evidence>
<organism evidence="6 7">
    <name type="scientific">Chionoecetes opilio</name>
    <name type="common">Atlantic snow crab</name>
    <name type="synonym">Cancer opilio</name>
    <dbReference type="NCBI Taxonomy" id="41210"/>
    <lineage>
        <taxon>Eukaryota</taxon>
        <taxon>Metazoa</taxon>
        <taxon>Ecdysozoa</taxon>
        <taxon>Arthropoda</taxon>
        <taxon>Crustacea</taxon>
        <taxon>Multicrustacea</taxon>
        <taxon>Malacostraca</taxon>
        <taxon>Eumalacostraca</taxon>
        <taxon>Eucarida</taxon>
        <taxon>Decapoda</taxon>
        <taxon>Pleocyemata</taxon>
        <taxon>Brachyura</taxon>
        <taxon>Eubrachyura</taxon>
        <taxon>Majoidea</taxon>
        <taxon>Majidae</taxon>
        <taxon>Chionoecetes</taxon>
    </lineage>
</organism>
<dbReference type="EMBL" id="JACEEZ010008022">
    <property type="protein sequence ID" value="KAG0723602.1"/>
    <property type="molecule type" value="Genomic_DNA"/>
</dbReference>
<feature type="region of interest" description="Disordered" evidence="5">
    <location>
        <begin position="511"/>
        <end position="537"/>
    </location>
</feature>
<accession>A0A8J5CZ26</accession>
<evidence type="ECO:0000256" key="2">
    <source>
        <dbReference type="ARBA" id="ARBA00006374"/>
    </source>
</evidence>
<evidence type="ECO:0000256" key="1">
    <source>
        <dbReference type="ARBA" id="ARBA00004123"/>
    </source>
</evidence>
<dbReference type="InterPro" id="IPR010301">
    <property type="entry name" value="RRP1"/>
</dbReference>
<dbReference type="GO" id="GO:0005634">
    <property type="term" value="C:nucleus"/>
    <property type="evidence" value="ECO:0007669"/>
    <property type="project" value="UniProtKB-SubCell"/>
</dbReference>
<feature type="compositionally biased region" description="Polar residues" evidence="5">
    <location>
        <begin position="564"/>
        <end position="579"/>
    </location>
</feature>
<dbReference type="AlphaFoldDB" id="A0A8J5CZ26"/>
<protein>
    <submittedName>
        <fullName evidence="6">Ribosomal RNA processing protein 1 B</fullName>
    </submittedName>
</protein>
<evidence type="ECO:0000313" key="7">
    <source>
        <dbReference type="Proteomes" id="UP000770661"/>
    </source>
</evidence>
<dbReference type="Proteomes" id="UP000770661">
    <property type="component" value="Unassembled WGS sequence"/>
</dbReference>
<comment type="caution">
    <text evidence="6">The sequence shown here is derived from an EMBL/GenBank/DDBJ whole genome shotgun (WGS) entry which is preliminary data.</text>
</comment>
<dbReference type="PANTHER" id="PTHR13026">
    <property type="entry name" value="NNP-1 PROTEIN NOVEL NUCLEAR PROTEIN 1 NOP52"/>
    <property type="match status" value="1"/>
</dbReference>
<dbReference type="OrthoDB" id="2019504at2759"/>
<dbReference type="Pfam" id="PF05997">
    <property type="entry name" value="Nop52"/>
    <property type="match status" value="1"/>
</dbReference>
<reference evidence="6" key="1">
    <citation type="submission" date="2020-07" db="EMBL/GenBank/DDBJ databases">
        <title>The High-quality genome of the commercially important snow crab, Chionoecetes opilio.</title>
        <authorList>
            <person name="Jeong J.-H."/>
            <person name="Ryu S."/>
        </authorList>
    </citation>
    <scope>NUCLEOTIDE SEQUENCE</scope>
    <source>
        <strain evidence="6">MADBK_172401_WGS</strain>
        <tissue evidence="6">Digestive gland</tissue>
    </source>
</reference>
<evidence type="ECO:0000256" key="5">
    <source>
        <dbReference type="SAM" id="MobiDB-lite"/>
    </source>
</evidence>
<feature type="compositionally biased region" description="Acidic residues" evidence="5">
    <location>
        <begin position="222"/>
        <end position="238"/>
    </location>
</feature>
<comment type="similarity">
    <text evidence="2">Belongs to the RRP1 family.</text>
</comment>
<evidence type="ECO:0000256" key="3">
    <source>
        <dbReference type="ARBA" id="ARBA00022552"/>
    </source>
</evidence>
<proteinExistence type="inferred from homology"/>